<protein>
    <submittedName>
        <fullName evidence="1">Uncharacterized protein</fullName>
    </submittedName>
</protein>
<dbReference type="EMBL" id="BDQV01000232">
    <property type="protein sequence ID" value="GAY60331.1"/>
    <property type="molecule type" value="Genomic_DNA"/>
</dbReference>
<dbReference type="Proteomes" id="UP000236630">
    <property type="component" value="Unassembled WGS sequence"/>
</dbReference>
<proteinExistence type="predicted"/>
<comment type="caution">
    <text evidence="1">The sequence shown here is derived from an EMBL/GenBank/DDBJ whole genome shotgun (WGS) entry which is preliminary data.</text>
</comment>
<keyword evidence="2" id="KW-1185">Reference proteome</keyword>
<dbReference type="AlphaFoldDB" id="A0A2H5Q709"/>
<name>A0A2H5Q709_CITUN</name>
<dbReference type="STRING" id="55188.A0A2H5Q709"/>
<dbReference type="PANTHER" id="PTHR34206:SF1">
    <property type="entry name" value="OS10G0390701 PROTEIN"/>
    <property type="match status" value="1"/>
</dbReference>
<organism evidence="1 2">
    <name type="scientific">Citrus unshiu</name>
    <name type="common">Satsuma mandarin</name>
    <name type="synonym">Citrus nobilis var. unshiu</name>
    <dbReference type="NCBI Taxonomy" id="55188"/>
    <lineage>
        <taxon>Eukaryota</taxon>
        <taxon>Viridiplantae</taxon>
        <taxon>Streptophyta</taxon>
        <taxon>Embryophyta</taxon>
        <taxon>Tracheophyta</taxon>
        <taxon>Spermatophyta</taxon>
        <taxon>Magnoliopsida</taxon>
        <taxon>eudicotyledons</taxon>
        <taxon>Gunneridae</taxon>
        <taxon>Pentapetalae</taxon>
        <taxon>rosids</taxon>
        <taxon>malvids</taxon>
        <taxon>Sapindales</taxon>
        <taxon>Rutaceae</taxon>
        <taxon>Aurantioideae</taxon>
        <taxon>Citrus</taxon>
    </lineage>
</organism>
<gene>
    <name evidence="1" type="ORF">CUMW_201140</name>
</gene>
<evidence type="ECO:0000313" key="2">
    <source>
        <dbReference type="Proteomes" id="UP000236630"/>
    </source>
</evidence>
<reference evidence="1 2" key="1">
    <citation type="journal article" date="2017" name="Front. Genet.">
        <title>Draft sequencing of the heterozygous diploid genome of Satsuma (Citrus unshiu Marc.) using a hybrid assembly approach.</title>
        <authorList>
            <person name="Shimizu T."/>
            <person name="Tanizawa Y."/>
            <person name="Mochizuki T."/>
            <person name="Nagasaki H."/>
            <person name="Yoshioka T."/>
            <person name="Toyoda A."/>
            <person name="Fujiyama A."/>
            <person name="Kaminuma E."/>
            <person name="Nakamura Y."/>
        </authorList>
    </citation>
    <scope>NUCLEOTIDE SEQUENCE [LARGE SCALE GENOMIC DNA]</scope>
    <source>
        <strain evidence="2">cv. Miyagawa wase</strain>
    </source>
</reference>
<accession>A0A2H5Q709</accession>
<evidence type="ECO:0000313" key="1">
    <source>
        <dbReference type="EMBL" id="GAY60331.1"/>
    </source>
</evidence>
<sequence>MRSMATACSSAPYISIQKSAFGAKTVLKQTQLVSFKKAATIKLRSSFKTKAFEDHFEGIICYRDENGEMICEGYDEGPRFHQQIPRATFHPRDVEIMNILLQRWHEIVNGSGGECNNAGKGGVAVQEDINWNGFNTFF</sequence>
<dbReference type="PANTHER" id="PTHR34206">
    <property type="entry name" value="OS06G0193300 PROTEIN"/>
    <property type="match status" value="1"/>
</dbReference>